<dbReference type="SUPFAM" id="SSF55729">
    <property type="entry name" value="Acyl-CoA N-acyltransferases (Nat)"/>
    <property type="match status" value="1"/>
</dbReference>
<organism evidence="1 2">
    <name type="scientific">Aquimarina muelleri</name>
    <dbReference type="NCBI Taxonomy" id="279356"/>
    <lineage>
        <taxon>Bacteria</taxon>
        <taxon>Pseudomonadati</taxon>
        <taxon>Bacteroidota</taxon>
        <taxon>Flavobacteriia</taxon>
        <taxon>Flavobacteriales</taxon>
        <taxon>Flavobacteriaceae</taxon>
        <taxon>Aquimarina</taxon>
    </lineage>
</organism>
<keyword evidence="2" id="KW-1185">Reference proteome</keyword>
<evidence type="ECO:0000313" key="2">
    <source>
        <dbReference type="Proteomes" id="UP000601108"/>
    </source>
</evidence>
<dbReference type="Gene3D" id="3.40.630.30">
    <property type="match status" value="1"/>
</dbReference>
<evidence type="ECO:0000313" key="1">
    <source>
        <dbReference type="EMBL" id="GGX11917.1"/>
    </source>
</evidence>
<gene>
    <name evidence="1" type="ORF">GCM10007384_12040</name>
</gene>
<proteinExistence type="predicted"/>
<sequence length="198" mass="23330">MNGFVDYSKNLDMIKTRIANKFDIKGVLTLQEKYLYKNLTEQERDSGFVTTPFTIPQIEEIIAQDGLFIAEHETSIIAYAFAGSWEYFKQWDIFTFMISRFPKLSFNEKEITTKNSFQYGPVCIDKNYRGQGVLNLIFEEMRIELFKKYSVSITFINKINIVSEKAHTKKLGWQIIDEFKFNNNTYITLAFDMKNICY</sequence>
<dbReference type="EMBL" id="BMWS01000006">
    <property type="protein sequence ID" value="GGX11917.1"/>
    <property type="molecule type" value="Genomic_DNA"/>
</dbReference>
<dbReference type="AlphaFoldDB" id="A0A918JW53"/>
<evidence type="ECO:0008006" key="3">
    <source>
        <dbReference type="Google" id="ProtNLM"/>
    </source>
</evidence>
<name>A0A918JW53_9FLAO</name>
<reference evidence="1 2" key="1">
    <citation type="journal article" date="2014" name="Int. J. Syst. Evol. Microbiol.">
        <title>Complete genome sequence of Corynebacterium casei LMG S-19264T (=DSM 44701T), isolated from a smear-ripened cheese.</title>
        <authorList>
            <consortium name="US DOE Joint Genome Institute (JGI-PGF)"/>
            <person name="Walter F."/>
            <person name="Albersmeier A."/>
            <person name="Kalinowski J."/>
            <person name="Ruckert C."/>
        </authorList>
    </citation>
    <scope>NUCLEOTIDE SEQUENCE [LARGE SCALE GENOMIC DNA]</scope>
    <source>
        <strain evidence="1 2">KCTC 12285</strain>
    </source>
</reference>
<protein>
    <recommendedName>
        <fullName evidence="3">GNAT family acetyltransferase</fullName>
    </recommendedName>
</protein>
<comment type="caution">
    <text evidence="1">The sequence shown here is derived from an EMBL/GenBank/DDBJ whole genome shotgun (WGS) entry which is preliminary data.</text>
</comment>
<dbReference type="Proteomes" id="UP000601108">
    <property type="component" value="Unassembled WGS sequence"/>
</dbReference>
<accession>A0A918JW53</accession>
<dbReference type="InterPro" id="IPR016181">
    <property type="entry name" value="Acyl_CoA_acyltransferase"/>
</dbReference>